<dbReference type="PANTHER" id="PTHR47892:SF1">
    <property type="entry name" value="UNIVERSAL STRESS PROTEIN E"/>
    <property type="match status" value="1"/>
</dbReference>
<dbReference type="PANTHER" id="PTHR47892">
    <property type="entry name" value="UNIVERSAL STRESS PROTEIN E"/>
    <property type="match status" value="1"/>
</dbReference>
<evidence type="ECO:0000256" key="4">
    <source>
        <dbReference type="ARBA" id="ARBA00037131"/>
    </source>
</evidence>
<dbReference type="CDD" id="cd00293">
    <property type="entry name" value="USP-like"/>
    <property type="match status" value="1"/>
</dbReference>
<reference evidence="6 7" key="1">
    <citation type="submission" date="2022-11" db="EMBL/GenBank/DDBJ databases">
        <title>Spartinivicinus poritis sp. nov., isolated from scleractinian coral Porites lutea.</title>
        <authorList>
            <person name="Zhang G."/>
            <person name="Cai L."/>
            <person name="Wei Q."/>
        </authorList>
    </citation>
    <scope>NUCLEOTIDE SEQUENCE [LARGE SCALE GENOMIC DNA]</scope>
    <source>
        <strain evidence="6 7">A2-2</strain>
    </source>
</reference>
<dbReference type="InterPro" id="IPR006016">
    <property type="entry name" value="UspA"/>
</dbReference>
<dbReference type="Pfam" id="PF00582">
    <property type="entry name" value="Usp"/>
    <property type="match status" value="2"/>
</dbReference>
<organism evidence="6 7">
    <name type="scientific">Spartinivicinus poritis</name>
    <dbReference type="NCBI Taxonomy" id="2994640"/>
    <lineage>
        <taxon>Bacteria</taxon>
        <taxon>Pseudomonadati</taxon>
        <taxon>Pseudomonadota</taxon>
        <taxon>Gammaproteobacteria</taxon>
        <taxon>Oceanospirillales</taxon>
        <taxon>Zooshikellaceae</taxon>
        <taxon>Spartinivicinus</taxon>
    </lineage>
</organism>
<accession>A0ABT5U366</accession>
<comment type="similarity">
    <text evidence="2">Belongs to the universal stress protein A family.</text>
</comment>
<evidence type="ECO:0000313" key="6">
    <source>
        <dbReference type="EMBL" id="MDE1460806.1"/>
    </source>
</evidence>
<proteinExistence type="inferred from homology"/>
<protein>
    <submittedName>
        <fullName evidence="6">Universal stress protein</fullName>
    </submittedName>
</protein>
<comment type="subcellular location">
    <subcellularLocation>
        <location evidence="1">Cytoplasm</location>
    </subcellularLocation>
</comment>
<feature type="domain" description="UspA" evidence="5">
    <location>
        <begin position="4"/>
        <end position="144"/>
    </location>
</feature>
<dbReference type="Proteomes" id="UP001528823">
    <property type="component" value="Unassembled WGS sequence"/>
</dbReference>
<dbReference type="EMBL" id="JAPMOU010000002">
    <property type="protein sequence ID" value="MDE1460806.1"/>
    <property type="molecule type" value="Genomic_DNA"/>
</dbReference>
<comment type="function">
    <text evidence="4">Required for resistance to DNA-damaging agents.</text>
</comment>
<dbReference type="SUPFAM" id="SSF52402">
    <property type="entry name" value="Adenine nucleotide alpha hydrolases-like"/>
    <property type="match status" value="2"/>
</dbReference>
<feature type="domain" description="UspA" evidence="5">
    <location>
        <begin position="155"/>
        <end position="304"/>
    </location>
</feature>
<evidence type="ECO:0000259" key="5">
    <source>
        <dbReference type="Pfam" id="PF00582"/>
    </source>
</evidence>
<evidence type="ECO:0000313" key="7">
    <source>
        <dbReference type="Proteomes" id="UP001528823"/>
    </source>
</evidence>
<keyword evidence="7" id="KW-1185">Reference proteome</keyword>
<sequence>MKISKILIPLAPSQVLNEQFHQILLVANQNSASVTLFSVVEDITATRMAKYVPLELAKELMDGILEKQEQQLLSYVANLETRYPKINFDAKVKSGTAFLEIILFSVKYQYDLIAIDANRGHKQYAAQSGSTTRHLMRKSPVPVWTTARNAEPQARHIVAAVDLAAPTPEGTELNSLVLSFAAFLARSLDAKLHIFHAWQLPGESYFRSWGRFQENDIHKYADIELKDREAAMQTLINRLAVQDLSPEIALVEGEPETQLPAYITNNAIDLLVMGTLCRTGIAGFIIGNRAESILDSLTCPVITLKPKTFNSPVMQTK</sequence>
<evidence type="ECO:0000256" key="3">
    <source>
        <dbReference type="ARBA" id="ARBA00022490"/>
    </source>
</evidence>
<comment type="caution">
    <text evidence="6">The sequence shown here is derived from an EMBL/GenBank/DDBJ whole genome shotgun (WGS) entry which is preliminary data.</text>
</comment>
<dbReference type="Gene3D" id="3.40.50.12370">
    <property type="match status" value="1"/>
</dbReference>
<name>A0ABT5U366_9GAMM</name>
<evidence type="ECO:0000256" key="1">
    <source>
        <dbReference type="ARBA" id="ARBA00004496"/>
    </source>
</evidence>
<keyword evidence="3" id="KW-0963">Cytoplasm</keyword>
<dbReference type="RefSeq" id="WP_274687176.1">
    <property type="nucleotide sequence ID" value="NZ_JAPMOU010000002.1"/>
</dbReference>
<gene>
    <name evidence="6" type="ORF">ORQ98_02375</name>
</gene>
<evidence type="ECO:0000256" key="2">
    <source>
        <dbReference type="ARBA" id="ARBA00008791"/>
    </source>
</evidence>